<evidence type="ECO:0000313" key="3">
    <source>
        <dbReference type="Proteomes" id="UP000694541"/>
    </source>
</evidence>
<reference evidence="2" key="1">
    <citation type="submission" date="2025-08" db="UniProtKB">
        <authorList>
            <consortium name="Ensembl"/>
        </authorList>
    </citation>
    <scope>IDENTIFICATION</scope>
</reference>
<reference evidence="2" key="2">
    <citation type="submission" date="2025-09" db="UniProtKB">
        <authorList>
            <consortium name="Ensembl"/>
        </authorList>
    </citation>
    <scope>IDENTIFICATION</scope>
</reference>
<feature type="compositionally biased region" description="Basic and acidic residues" evidence="1">
    <location>
        <begin position="25"/>
        <end position="37"/>
    </location>
</feature>
<name>A0A8B9MQD7_9AVES</name>
<evidence type="ECO:0000256" key="1">
    <source>
        <dbReference type="SAM" id="MobiDB-lite"/>
    </source>
</evidence>
<feature type="region of interest" description="Disordered" evidence="1">
    <location>
        <begin position="1"/>
        <end position="44"/>
    </location>
</feature>
<dbReference type="Ensembl" id="ENSANIT00000008760.1">
    <property type="protein sequence ID" value="ENSANIP00000008466.1"/>
    <property type="gene ID" value="ENSANIG00000005730.1"/>
</dbReference>
<accession>A0A8B9MQD7</accession>
<protein>
    <submittedName>
        <fullName evidence="2">Uncharacterized protein</fullName>
    </submittedName>
</protein>
<feature type="compositionally biased region" description="Basic and acidic residues" evidence="1">
    <location>
        <begin position="223"/>
        <end position="234"/>
    </location>
</feature>
<proteinExistence type="predicted"/>
<keyword evidence="3" id="KW-1185">Reference proteome</keyword>
<organism evidence="2 3">
    <name type="scientific">Accipiter nisus</name>
    <name type="common">Eurasian sparrowhawk</name>
    <dbReference type="NCBI Taxonomy" id="211598"/>
    <lineage>
        <taxon>Eukaryota</taxon>
        <taxon>Metazoa</taxon>
        <taxon>Chordata</taxon>
        <taxon>Craniata</taxon>
        <taxon>Vertebrata</taxon>
        <taxon>Euteleostomi</taxon>
        <taxon>Archelosauria</taxon>
        <taxon>Archosauria</taxon>
        <taxon>Dinosauria</taxon>
        <taxon>Saurischia</taxon>
        <taxon>Theropoda</taxon>
        <taxon>Coelurosauria</taxon>
        <taxon>Aves</taxon>
        <taxon>Neognathae</taxon>
        <taxon>Neoaves</taxon>
        <taxon>Telluraves</taxon>
        <taxon>Accipitrimorphae</taxon>
        <taxon>Accipitriformes</taxon>
        <taxon>Accipitridae</taxon>
        <taxon>Accipitrinae</taxon>
        <taxon>Accipiter</taxon>
    </lineage>
</organism>
<dbReference type="Proteomes" id="UP000694541">
    <property type="component" value="Unplaced"/>
</dbReference>
<feature type="region of interest" description="Disordered" evidence="1">
    <location>
        <begin position="223"/>
        <end position="242"/>
    </location>
</feature>
<evidence type="ECO:0000313" key="2">
    <source>
        <dbReference type="Ensembl" id="ENSANIP00000008466.1"/>
    </source>
</evidence>
<sequence>MSAGWRGGRRDMEAPQQVPFSQRSSLREESDAERANPGKDGSLEEVGAGLEVGRAFSTTLTGFSRRQVRSTTETLGVGTRKAIPVSFLLSSGMTFPTALAAPVDAGIMFWAAPLPSLHSFPEGPSTVFCVAVMAWTVVWEKRGQEFRIQPILSRKSIPGTSSPSQGTKGVEMLFLSHKGTWGLGTLLSSKLQTYHKTLHDAKVIMDDLGQGCQAVSSARGIAGEERERKAHQAEAAHLTKVR</sequence>
<dbReference type="AlphaFoldDB" id="A0A8B9MQD7"/>